<evidence type="ECO:0000313" key="6">
    <source>
        <dbReference type="EMBL" id="MBC5696330.1"/>
    </source>
</evidence>
<evidence type="ECO:0000256" key="2">
    <source>
        <dbReference type="ARBA" id="ARBA00011901"/>
    </source>
</evidence>
<dbReference type="Gene3D" id="3.40.80.10">
    <property type="entry name" value="Peptidoglycan recognition protein-like"/>
    <property type="match status" value="1"/>
</dbReference>
<keyword evidence="3" id="KW-0378">Hydrolase</keyword>
<proteinExistence type="predicted"/>
<sequence length="239" mass="27275">MNTQFKAARAENYRVSDRSAADIRYLVIHFTANDGDTAKNNADYFAREAPGVSAHFFVDEKEIWQSVREKDIAWHCGTRGMYFHPYCRNANSLGIELCSRKQGEKYYFAPETVKNARNFVRYLMKKYDIPLANVVRHYDVTHKNCPAPFVEDAAAWQSFKAGLIQLTKEKNMTEKQVKQLIAQAKTVYDTAESVPEWGRGTVDKLLSGDFLRGTDGKLALSEEMLRVLVVLDRAGAFDR</sequence>
<evidence type="ECO:0000256" key="3">
    <source>
        <dbReference type="ARBA" id="ARBA00022801"/>
    </source>
</evidence>
<keyword evidence="7" id="KW-1185">Reference proteome</keyword>
<evidence type="ECO:0000259" key="5">
    <source>
        <dbReference type="SMART" id="SM00644"/>
    </source>
</evidence>
<evidence type="ECO:0000313" key="7">
    <source>
        <dbReference type="Proteomes" id="UP000641741"/>
    </source>
</evidence>
<comment type="caution">
    <text evidence="6">The sequence shown here is derived from an EMBL/GenBank/DDBJ whole genome shotgun (WGS) entry which is preliminary data.</text>
</comment>
<evidence type="ECO:0000256" key="1">
    <source>
        <dbReference type="ARBA" id="ARBA00001561"/>
    </source>
</evidence>
<dbReference type="SUPFAM" id="SSF55846">
    <property type="entry name" value="N-acetylmuramoyl-L-alanine amidase-like"/>
    <property type="match status" value="1"/>
</dbReference>
<accession>A0ABR7GPU7</accession>
<name>A0ABR7GPU7_9FIRM</name>
<dbReference type="EC" id="3.5.1.28" evidence="2"/>
<dbReference type="SMART" id="SM00644">
    <property type="entry name" value="Ami_2"/>
    <property type="match status" value="1"/>
</dbReference>
<comment type="catalytic activity">
    <reaction evidence="1">
        <text>Hydrolyzes the link between N-acetylmuramoyl residues and L-amino acid residues in certain cell-wall glycopeptides.</text>
        <dbReference type="EC" id="3.5.1.28"/>
    </reaction>
</comment>
<reference evidence="6 7" key="1">
    <citation type="submission" date="2020-08" db="EMBL/GenBank/DDBJ databases">
        <title>Genome public.</title>
        <authorList>
            <person name="Liu C."/>
            <person name="Sun Q."/>
        </authorList>
    </citation>
    <scope>NUCLEOTIDE SEQUENCE [LARGE SCALE GENOMIC DNA]</scope>
    <source>
        <strain evidence="6 7">M2</strain>
    </source>
</reference>
<dbReference type="Proteomes" id="UP000641741">
    <property type="component" value="Unassembled WGS sequence"/>
</dbReference>
<dbReference type="InterPro" id="IPR051206">
    <property type="entry name" value="NAMLAA_amidase_2"/>
</dbReference>
<keyword evidence="4" id="KW-0961">Cell wall biogenesis/degradation</keyword>
<dbReference type="PANTHER" id="PTHR30417:SF1">
    <property type="entry name" value="N-ACETYLMURAMOYL-L-ALANINE AMIDASE AMID"/>
    <property type="match status" value="1"/>
</dbReference>
<dbReference type="InterPro" id="IPR002502">
    <property type="entry name" value="Amidase_domain"/>
</dbReference>
<dbReference type="Pfam" id="PF01510">
    <property type="entry name" value="Amidase_2"/>
    <property type="match status" value="1"/>
</dbReference>
<gene>
    <name evidence="6" type="ORF">H8S02_10295</name>
</gene>
<evidence type="ECO:0000256" key="4">
    <source>
        <dbReference type="ARBA" id="ARBA00023316"/>
    </source>
</evidence>
<dbReference type="PANTHER" id="PTHR30417">
    <property type="entry name" value="N-ACETYLMURAMOYL-L-ALANINE AMIDASE AMID"/>
    <property type="match status" value="1"/>
</dbReference>
<organism evidence="6 7">
    <name type="scientific">Agathobaculum hominis</name>
    <dbReference type="NCBI Taxonomy" id="2763014"/>
    <lineage>
        <taxon>Bacteria</taxon>
        <taxon>Bacillati</taxon>
        <taxon>Bacillota</taxon>
        <taxon>Clostridia</taxon>
        <taxon>Eubacteriales</taxon>
        <taxon>Butyricicoccaceae</taxon>
        <taxon>Agathobaculum</taxon>
    </lineage>
</organism>
<protein>
    <recommendedName>
        <fullName evidence="2">N-acetylmuramoyl-L-alanine amidase</fullName>
        <ecNumber evidence="2">3.5.1.28</ecNumber>
    </recommendedName>
</protein>
<dbReference type="RefSeq" id="WP_186970434.1">
    <property type="nucleotide sequence ID" value="NZ_JACOPK010000009.1"/>
</dbReference>
<dbReference type="EMBL" id="JACOPK010000009">
    <property type="protein sequence ID" value="MBC5696330.1"/>
    <property type="molecule type" value="Genomic_DNA"/>
</dbReference>
<feature type="domain" description="N-acetylmuramoyl-L-alanine amidase" evidence="5">
    <location>
        <begin position="13"/>
        <end position="163"/>
    </location>
</feature>
<dbReference type="InterPro" id="IPR036505">
    <property type="entry name" value="Amidase/PGRP_sf"/>
</dbReference>
<dbReference type="CDD" id="cd06583">
    <property type="entry name" value="PGRP"/>
    <property type="match status" value="1"/>
</dbReference>